<dbReference type="EMBL" id="UOFU01000245">
    <property type="protein sequence ID" value="VAX01966.1"/>
    <property type="molecule type" value="Genomic_DNA"/>
</dbReference>
<dbReference type="InterPro" id="IPR051783">
    <property type="entry name" value="NAD(P)-dependent_oxidoreduct"/>
</dbReference>
<sequence>MVRERSVLVTGGTGNIGSAIVVELLQHDYRVSVLCRSEKSESCARLMGAGVISGGIEEPATWLEELEHFDALIHTACGFGQDMGLIDMRFMKEIAKDSIKRSSPLILIYTSGCWVYGNSEQIISEQTAKNPLPEFQWMQDSVGFLQTQPTIDLRVVSPANVVSKAQKSIPLILHWELERCGQPCIPSIDQLSWSLVERSNLAELYRLVLE</sequence>
<feature type="domain" description="NAD-dependent epimerase/dehydratase" evidence="1">
    <location>
        <begin position="7"/>
        <end position="132"/>
    </location>
</feature>
<dbReference type="InterPro" id="IPR036291">
    <property type="entry name" value="NAD(P)-bd_dom_sf"/>
</dbReference>
<dbReference type="Pfam" id="PF01370">
    <property type="entry name" value="Epimerase"/>
    <property type="match status" value="1"/>
</dbReference>
<dbReference type="SUPFAM" id="SSF51735">
    <property type="entry name" value="NAD(P)-binding Rossmann-fold domains"/>
    <property type="match status" value="1"/>
</dbReference>
<dbReference type="PANTHER" id="PTHR48079">
    <property type="entry name" value="PROTEIN YEEZ"/>
    <property type="match status" value="1"/>
</dbReference>
<organism evidence="2">
    <name type="scientific">hydrothermal vent metagenome</name>
    <dbReference type="NCBI Taxonomy" id="652676"/>
    <lineage>
        <taxon>unclassified sequences</taxon>
        <taxon>metagenomes</taxon>
        <taxon>ecological metagenomes</taxon>
    </lineage>
</organism>
<proteinExistence type="predicted"/>
<feature type="non-terminal residue" evidence="2">
    <location>
        <position position="210"/>
    </location>
</feature>
<dbReference type="GO" id="GO:0004029">
    <property type="term" value="F:aldehyde dehydrogenase (NAD+) activity"/>
    <property type="evidence" value="ECO:0007669"/>
    <property type="project" value="TreeGrafter"/>
</dbReference>
<dbReference type="PANTHER" id="PTHR48079:SF6">
    <property type="entry name" value="NAD(P)-BINDING DOMAIN-CONTAINING PROTEIN-RELATED"/>
    <property type="match status" value="1"/>
</dbReference>
<evidence type="ECO:0000313" key="2">
    <source>
        <dbReference type="EMBL" id="VAX01966.1"/>
    </source>
</evidence>
<dbReference type="GO" id="GO:0005737">
    <property type="term" value="C:cytoplasm"/>
    <property type="evidence" value="ECO:0007669"/>
    <property type="project" value="TreeGrafter"/>
</dbReference>
<protein>
    <recommendedName>
        <fullName evidence="1">NAD-dependent epimerase/dehydratase domain-containing protein</fullName>
    </recommendedName>
</protein>
<reference evidence="2" key="1">
    <citation type="submission" date="2018-06" db="EMBL/GenBank/DDBJ databases">
        <authorList>
            <person name="Zhirakovskaya E."/>
        </authorList>
    </citation>
    <scope>NUCLEOTIDE SEQUENCE</scope>
</reference>
<accession>A0A3B1A882</accession>
<evidence type="ECO:0000259" key="1">
    <source>
        <dbReference type="Pfam" id="PF01370"/>
    </source>
</evidence>
<dbReference type="InterPro" id="IPR001509">
    <property type="entry name" value="Epimerase_deHydtase"/>
</dbReference>
<gene>
    <name evidence="2" type="ORF">MNBD_GAMMA20-395</name>
</gene>
<dbReference type="Gene3D" id="3.40.50.720">
    <property type="entry name" value="NAD(P)-binding Rossmann-like Domain"/>
    <property type="match status" value="1"/>
</dbReference>
<dbReference type="AlphaFoldDB" id="A0A3B1A882"/>
<name>A0A3B1A882_9ZZZZ</name>